<evidence type="ECO:0000256" key="10">
    <source>
        <dbReference type="ARBA" id="ARBA00049248"/>
    </source>
</evidence>
<keyword evidence="8" id="KW-0560">Oxidoreductase</keyword>
<dbReference type="SUPFAM" id="SSF51905">
    <property type="entry name" value="FAD/NAD(P)-binding domain"/>
    <property type="match status" value="1"/>
</dbReference>
<reference evidence="11" key="1">
    <citation type="journal article" date="2020" name="Stud. Mycol.">
        <title>101 Dothideomycetes genomes: a test case for predicting lifestyles and emergence of pathogens.</title>
        <authorList>
            <person name="Haridas S."/>
            <person name="Albert R."/>
            <person name="Binder M."/>
            <person name="Bloem J."/>
            <person name="Labutti K."/>
            <person name="Salamov A."/>
            <person name="Andreopoulos B."/>
            <person name="Baker S."/>
            <person name="Barry K."/>
            <person name="Bills G."/>
            <person name="Bluhm B."/>
            <person name="Cannon C."/>
            <person name="Castanera R."/>
            <person name="Culley D."/>
            <person name="Daum C."/>
            <person name="Ezra D."/>
            <person name="Gonzalez J."/>
            <person name="Henrissat B."/>
            <person name="Kuo A."/>
            <person name="Liang C."/>
            <person name="Lipzen A."/>
            <person name="Lutzoni F."/>
            <person name="Magnuson J."/>
            <person name="Mondo S."/>
            <person name="Nolan M."/>
            <person name="Ohm R."/>
            <person name="Pangilinan J."/>
            <person name="Park H.-J."/>
            <person name="Ramirez L."/>
            <person name="Alfaro M."/>
            <person name="Sun H."/>
            <person name="Tritt A."/>
            <person name="Yoshinaga Y."/>
            <person name="Zwiers L.-H."/>
            <person name="Turgeon B."/>
            <person name="Goodwin S."/>
            <person name="Spatafora J."/>
            <person name="Crous P."/>
            <person name="Grigoriev I."/>
        </authorList>
    </citation>
    <scope>NUCLEOTIDE SEQUENCE</scope>
    <source>
        <strain evidence="11">CBS 133067</strain>
    </source>
</reference>
<dbReference type="PANTHER" id="PTHR42802">
    <property type="entry name" value="MONOOXYGENASE"/>
    <property type="match status" value="1"/>
</dbReference>
<evidence type="ECO:0000256" key="1">
    <source>
        <dbReference type="ARBA" id="ARBA00001974"/>
    </source>
</evidence>
<evidence type="ECO:0000256" key="8">
    <source>
        <dbReference type="ARBA" id="ARBA00023002"/>
    </source>
</evidence>
<keyword evidence="5" id="KW-0285">Flavoprotein</keyword>
<keyword evidence="7" id="KW-0521">NADP</keyword>
<comment type="catalytic activity">
    <reaction evidence="10">
        <text>L-ornithine + NADH + O2 = N(5)-hydroxy-L-ornithine + NAD(+) + H2O</text>
        <dbReference type="Rhea" id="RHEA:41512"/>
        <dbReference type="ChEBI" id="CHEBI:15377"/>
        <dbReference type="ChEBI" id="CHEBI:15379"/>
        <dbReference type="ChEBI" id="CHEBI:46911"/>
        <dbReference type="ChEBI" id="CHEBI:57540"/>
        <dbReference type="ChEBI" id="CHEBI:57945"/>
        <dbReference type="ChEBI" id="CHEBI:78275"/>
        <dbReference type="EC" id="1.14.13.196"/>
    </reaction>
</comment>
<name>A0A9P4IQF7_9PEZI</name>
<comment type="catalytic activity">
    <reaction evidence="9">
        <text>L-ornithine + NADPH + O2 = N(5)-hydroxy-L-ornithine + NADP(+) + H2O</text>
        <dbReference type="Rhea" id="RHEA:41508"/>
        <dbReference type="ChEBI" id="CHEBI:15377"/>
        <dbReference type="ChEBI" id="CHEBI:15379"/>
        <dbReference type="ChEBI" id="CHEBI:46911"/>
        <dbReference type="ChEBI" id="CHEBI:57783"/>
        <dbReference type="ChEBI" id="CHEBI:58349"/>
        <dbReference type="ChEBI" id="CHEBI:78275"/>
        <dbReference type="EC" id="1.14.13.196"/>
    </reaction>
</comment>
<evidence type="ECO:0000256" key="2">
    <source>
        <dbReference type="ARBA" id="ARBA00004924"/>
    </source>
</evidence>
<comment type="caution">
    <text evidence="11">The sequence shown here is derived from an EMBL/GenBank/DDBJ whole genome shotgun (WGS) entry which is preliminary data.</text>
</comment>
<evidence type="ECO:0000256" key="6">
    <source>
        <dbReference type="ARBA" id="ARBA00022827"/>
    </source>
</evidence>
<sequence>MVEVLFDVVILGFGPAALSLAIALHELPRPLNVLILERKPCFSWRGGASPLNGSRMRTSLLQDLVTQRNPLSDFTFINYLWATGSLVDYTNLSLVNPPKSVFCHYLQWCASKIEALGWIRYGHEVSGLEPLSVANGEINTWRINAKDIKGGTLRSVEARRVIIAVGSQAKLSPPLSSFRSHRRLFHSARFHEALPDIQSNEARSLNIAVLGGDDEAVEIFEHLCSVASDSKVVLYLDDTALRQTDTNPFLSSAVQTPNRLPYELRRCLGAQGDFRAVAPTVHSSVLSRLYLLQYSQLVKQGNRTEHNSRICTSKEITHARTSEGTSRILLDVTDISTGVAEKSVPFDYIIAASGYERTEHQRLMARLQSVLDSLDGSVTVDSSYRVNFKRGKVAAQSGVWVVDGFEIESGDAFSFLALRTETVLQSLFENDKTGTQDGKHTEAGTLVERATL</sequence>
<dbReference type="GO" id="GO:0006879">
    <property type="term" value="P:intracellular iron ion homeostasis"/>
    <property type="evidence" value="ECO:0007669"/>
    <property type="project" value="TreeGrafter"/>
</dbReference>
<evidence type="ECO:0000256" key="3">
    <source>
        <dbReference type="ARBA" id="ARBA00007588"/>
    </source>
</evidence>
<dbReference type="PRINTS" id="PR00368">
    <property type="entry name" value="FADPNR"/>
</dbReference>
<evidence type="ECO:0000256" key="4">
    <source>
        <dbReference type="ARBA" id="ARBA00012881"/>
    </source>
</evidence>
<dbReference type="OrthoDB" id="3519933at2759"/>
<evidence type="ECO:0000256" key="9">
    <source>
        <dbReference type="ARBA" id="ARBA00047598"/>
    </source>
</evidence>
<keyword evidence="12" id="KW-1185">Reference proteome</keyword>
<dbReference type="Proteomes" id="UP000799772">
    <property type="component" value="Unassembled WGS sequence"/>
</dbReference>
<dbReference type="AlphaFoldDB" id="A0A9P4IQF7"/>
<dbReference type="Gene3D" id="3.50.50.60">
    <property type="entry name" value="FAD/NAD(P)-binding domain"/>
    <property type="match status" value="1"/>
</dbReference>
<dbReference type="EMBL" id="ML978122">
    <property type="protein sequence ID" value="KAF2102361.1"/>
    <property type="molecule type" value="Genomic_DNA"/>
</dbReference>
<evidence type="ECO:0000256" key="5">
    <source>
        <dbReference type="ARBA" id="ARBA00022630"/>
    </source>
</evidence>
<gene>
    <name evidence="11" type="ORF">NA57DRAFT_71360</name>
</gene>
<dbReference type="InterPro" id="IPR025700">
    <property type="entry name" value="Lys/Orn_oxygenase"/>
</dbReference>
<dbReference type="InterPro" id="IPR036188">
    <property type="entry name" value="FAD/NAD-bd_sf"/>
</dbReference>
<proteinExistence type="inferred from homology"/>
<dbReference type="EC" id="1.14.13.196" evidence="4"/>
<protein>
    <recommendedName>
        <fullName evidence="4">L-ornithine N(5)-monooxygenase [NAD(P)H]</fullName>
        <ecNumber evidence="4">1.14.13.196</ecNumber>
    </recommendedName>
</protein>
<dbReference type="Pfam" id="PF13434">
    <property type="entry name" value="Lys_Orn_oxgnase"/>
    <property type="match status" value="1"/>
</dbReference>
<accession>A0A9P4IQF7</accession>
<evidence type="ECO:0000256" key="7">
    <source>
        <dbReference type="ARBA" id="ARBA00022857"/>
    </source>
</evidence>
<dbReference type="GO" id="GO:0016491">
    <property type="term" value="F:oxidoreductase activity"/>
    <property type="evidence" value="ECO:0007669"/>
    <property type="project" value="UniProtKB-KW"/>
</dbReference>
<evidence type="ECO:0000313" key="11">
    <source>
        <dbReference type="EMBL" id="KAF2102361.1"/>
    </source>
</evidence>
<evidence type="ECO:0000313" key="12">
    <source>
        <dbReference type="Proteomes" id="UP000799772"/>
    </source>
</evidence>
<comment type="cofactor">
    <cofactor evidence="1">
        <name>FAD</name>
        <dbReference type="ChEBI" id="CHEBI:57692"/>
    </cofactor>
</comment>
<comment type="pathway">
    <text evidence="2">Siderophore biosynthesis.</text>
</comment>
<comment type="similarity">
    <text evidence="3">Belongs to the lysine N(6)-hydroxylase/L-ornithine N(5)-oxygenase family.</text>
</comment>
<organism evidence="11 12">
    <name type="scientific">Rhizodiscina lignyota</name>
    <dbReference type="NCBI Taxonomy" id="1504668"/>
    <lineage>
        <taxon>Eukaryota</taxon>
        <taxon>Fungi</taxon>
        <taxon>Dikarya</taxon>
        <taxon>Ascomycota</taxon>
        <taxon>Pezizomycotina</taxon>
        <taxon>Dothideomycetes</taxon>
        <taxon>Pleosporomycetidae</taxon>
        <taxon>Aulographales</taxon>
        <taxon>Rhizodiscinaceae</taxon>
        <taxon>Rhizodiscina</taxon>
    </lineage>
</organism>
<dbReference type="PANTHER" id="PTHR42802:SF1">
    <property type="entry name" value="L-ORNITHINE N(5)-MONOOXYGENASE"/>
    <property type="match status" value="1"/>
</dbReference>
<keyword evidence="6" id="KW-0274">FAD</keyword>